<dbReference type="PANTHER" id="PTHR10894:SF0">
    <property type="entry name" value="NUCLEOLAR PROTEIN 56"/>
    <property type="match status" value="1"/>
</dbReference>
<evidence type="ECO:0000259" key="2">
    <source>
        <dbReference type="Pfam" id="PF08156"/>
    </source>
</evidence>
<dbReference type="Proteomes" id="UP000694864">
    <property type="component" value="Chromosome 19"/>
</dbReference>
<dbReference type="Gene3D" id="1.20.1530.20">
    <property type="match status" value="1"/>
</dbReference>
<protein>
    <submittedName>
        <fullName evidence="4">Nucleolar protein 56-like isoform X1</fullName>
    </submittedName>
</protein>
<dbReference type="Pfam" id="PF08156">
    <property type="entry name" value="NOP5NT"/>
    <property type="match status" value="1"/>
</dbReference>
<proteinExistence type="predicted"/>
<feature type="domain" description="Nucleolar protein 58/56 N-terminal" evidence="2">
    <location>
        <begin position="4"/>
        <end position="69"/>
    </location>
</feature>
<gene>
    <name evidence="4" type="primary">LOC104766747</name>
</gene>
<comment type="subcellular location">
    <subcellularLocation>
        <location evidence="1">Membrane</location>
        <topology evidence="1">Multi-pass membrane protein</topology>
    </subcellularLocation>
</comment>
<evidence type="ECO:0000313" key="3">
    <source>
        <dbReference type="Proteomes" id="UP000694864"/>
    </source>
</evidence>
<evidence type="ECO:0000313" key="4">
    <source>
        <dbReference type="RefSeq" id="XP_019096639.1"/>
    </source>
</evidence>
<dbReference type="RefSeq" id="XP_019096639.1">
    <property type="nucleotide sequence ID" value="XM_019241094.1"/>
</dbReference>
<dbReference type="PANTHER" id="PTHR10894">
    <property type="entry name" value="NUCLEOLAR PROTEIN 5 NUCLEOLAR PROTEIN NOP5 NOP58"/>
    <property type="match status" value="1"/>
</dbReference>
<dbReference type="GeneID" id="104766747"/>
<keyword evidence="3" id="KW-1185">Reference proteome</keyword>
<reference evidence="4" key="2">
    <citation type="submission" date="2025-08" db="UniProtKB">
        <authorList>
            <consortium name="RefSeq"/>
        </authorList>
    </citation>
    <scope>IDENTIFICATION</scope>
    <source>
        <tissue evidence="4">Leaf</tissue>
    </source>
</reference>
<accession>A0ABM1RCA1</accession>
<dbReference type="InterPro" id="IPR045056">
    <property type="entry name" value="Nop56/Nop58"/>
</dbReference>
<name>A0ABM1RCA1_CAMSA</name>
<reference evidence="3" key="1">
    <citation type="journal article" date="2014" name="Nat. Commun.">
        <title>The emerging biofuel crop Camelina sativa retains a highly undifferentiated hexaploid genome structure.</title>
        <authorList>
            <person name="Kagale S."/>
            <person name="Koh C."/>
            <person name="Nixon J."/>
            <person name="Bollina V."/>
            <person name="Clarke W.E."/>
            <person name="Tuteja R."/>
            <person name="Spillane C."/>
            <person name="Robinson S.J."/>
            <person name="Links M.G."/>
            <person name="Clarke C."/>
            <person name="Higgins E.E."/>
            <person name="Huebert T."/>
            <person name="Sharpe A.G."/>
            <person name="Parkin I.A."/>
        </authorList>
    </citation>
    <scope>NUCLEOTIDE SEQUENCE [LARGE SCALE GENOMIC DNA]</scope>
    <source>
        <strain evidence="3">cv. DH55</strain>
    </source>
</reference>
<dbReference type="InterPro" id="IPR012974">
    <property type="entry name" value="NOP58/56_N"/>
</dbReference>
<dbReference type="InterPro" id="IPR038770">
    <property type="entry name" value="Na+/solute_symporter_sf"/>
</dbReference>
<evidence type="ECO:0000256" key="1">
    <source>
        <dbReference type="ARBA" id="ARBA00004141"/>
    </source>
</evidence>
<organism evidence="3 4">
    <name type="scientific">Camelina sativa</name>
    <name type="common">False flax</name>
    <name type="synonym">Myagrum sativum</name>
    <dbReference type="NCBI Taxonomy" id="90675"/>
    <lineage>
        <taxon>Eukaryota</taxon>
        <taxon>Viridiplantae</taxon>
        <taxon>Streptophyta</taxon>
        <taxon>Embryophyta</taxon>
        <taxon>Tracheophyta</taxon>
        <taxon>Spermatophyta</taxon>
        <taxon>Magnoliopsida</taxon>
        <taxon>eudicotyledons</taxon>
        <taxon>Gunneridae</taxon>
        <taxon>Pentapetalae</taxon>
        <taxon>rosids</taxon>
        <taxon>malvids</taxon>
        <taxon>Brassicales</taxon>
        <taxon>Brassicaceae</taxon>
        <taxon>Camelineae</taxon>
        <taxon>Camelina</taxon>
    </lineage>
</organism>
<sequence length="191" mass="21439">MAMYVQYKSSSGYAIFEVHGLDEIGQNTEAVRTSVSDLSRFGRVVQLTAFPPFESALDALNQINAVSEGVMTDELRSLLELNLPKVKEGKKPKFSLGLAEPKLGSHIFEATKIPCQSNEFVLELLRGVRQHFDRFIKDLKIPFWVSRYIAGGVGVSFPTEQLFRSLVVTLLIPLIIGKVIRESFQRFCKLS</sequence>